<evidence type="ECO:0000256" key="1">
    <source>
        <dbReference type="ARBA" id="ARBA00022679"/>
    </source>
</evidence>
<dbReference type="PANTHER" id="PTHR42916:SF1">
    <property type="entry name" value="PROTEIN PHYLLO, CHLOROPLASTIC"/>
    <property type="match status" value="1"/>
</dbReference>
<comment type="catalytic activity">
    <reaction evidence="6">
        <text>isochorismate + 2-oxoglutarate + H(+) = 5-enolpyruvoyl-6-hydroxy-2-succinyl-cyclohex-3-ene-1-carboxylate + CO2</text>
        <dbReference type="Rhea" id="RHEA:25593"/>
        <dbReference type="ChEBI" id="CHEBI:15378"/>
        <dbReference type="ChEBI" id="CHEBI:16526"/>
        <dbReference type="ChEBI" id="CHEBI:16810"/>
        <dbReference type="ChEBI" id="CHEBI:29780"/>
        <dbReference type="ChEBI" id="CHEBI:58818"/>
        <dbReference type="EC" id="2.2.1.9"/>
    </reaction>
</comment>
<keyword evidence="2 6" id="KW-0479">Metal-binding</keyword>
<dbReference type="InterPro" id="IPR011766">
    <property type="entry name" value="TPP_enzyme_TPP-bd"/>
</dbReference>
<organism evidence="9 10">
    <name type="scientific">Occultella aeris</name>
    <dbReference type="NCBI Taxonomy" id="2761496"/>
    <lineage>
        <taxon>Bacteria</taxon>
        <taxon>Bacillati</taxon>
        <taxon>Actinomycetota</taxon>
        <taxon>Actinomycetes</taxon>
        <taxon>Micrococcales</taxon>
        <taxon>Ruaniaceae</taxon>
        <taxon>Occultella</taxon>
    </lineage>
</organism>
<comment type="similarity">
    <text evidence="6">Belongs to the TPP enzyme family. MenD subfamily.</text>
</comment>
<dbReference type="Gene3D" id="3.40.50.1220">
    <property type="entry name" value="TPP-binding domain"/>
    <property type="match status" value="1"/>
</dbReference>
<sequence length="584" mass="58848">MSATTATGPDAIDPPVPSAAAARALVTELVAAGVRDVVLAPGSRSAPLAYALHAAERAGWLRLHVRIDERSAAFVALGIARVRPAAVVTTSGTAVANLHPAVLEAAHSGAPLVVLTADRPHELRGVGANQTTEQVGLFGSAVRWHGELPADDAAPTRGVRSAVVRAVAAARGLRSGHPGPVHLNVAFRDPLAPADDWLPGEAPATHTDVGPAVAPAAPLVLDRGPRTVIVAGDGAGASAVRLAAASGWPVLAEPGSGARHAPGAVTAYRTLLADPDLGPRIERVVQFGRPTLSRPVSLLLARPDVQVFVVGPGPDWVDVAGAAAGVHGAVDVAGEITVDERAWAGRWAVASTAAERALAGEDLAGPGVARAVLAAGGTVVLGSSMAIRDADLAGPVGQRDPVVRVFANRGLAGIDGTISTATGLALATGGPVCALIGDLTFQHDIGGLARGRLEAEVDLQVIVLNDDGGSIFATLEHGAPDHSADFDRLFATPQGLDVAALAAGFGARHVLVATAAELGAVLAEPGSGRSVVEVRLDGATARDRALALTERIRAAVSDSLADVDGAGTPRNLPGEVEVIARSID</sequence>
<dbReference type="CDD" id="cd07037">
    <property type="entry name" value="TPP_PYR_MenD"/>
    <property type="match status" value="1"/>
</dbReference>
<dbReference type="UniPathway" id="UPA00079"/>
<keyword evidence="3 6" id="KW-0460">Magnesium</keyword>
<dbReference type="Proteomes" id="UP000419743">
    <property type="component" value="Unassembled WGS sequence"/>
</dbReference>
<dbReference type="SUPFAM" id="SSF52518">
    <property type="entry name" value="Thiamin diphosphate-binding fold (THDP-binding)"/>
    <property type="match status" value="2"/>
</dbReference>
<accession>A0A7M4DKU3</accession>
<evidence type="ECO:0000259" key="7">
    <source>
        <dbReference type="Pfam" id="PF02775"/>
    </source>
</evidence>
<evidence type="ECO:0000313" key="9">
    <source>
        <dbReference type="EMBL" id="VZO37816.1"/>
    </source>
</evidence>
<evidence type="ECO:0000256" key="5">
    <source>
        <dbReference type="ARBA" id="ARBA00023211"/>
    </source>
</evidence>
<evidence type="ECO:0000256" key="4">
    <source>
        <dbReference type="ARBA" id="ARBA00023052"/>
    </source>
</evidence>
<evidence type="ECO:0000256" key="3">
    <source>
        <dbReference type="ARBA" id="ARBA00022842"/>
    </source>
</evidence>
<name>A0A7M4DKU3_9MICO</name>
<dbReference type="CDD" id="cd02009">
    <property type="entry name" value="TPP_SHCHC_synthase"/>
    <property type="match status" value="1"/>
</dbReference>
<reference evidence="9 10" key="1">
    <citation type="submission" date="2019-11" db="EMBL/GenBank/DDBJ databases">
        <authorList>
            <person name="Criscuolo A."/>
        </authorList>
    </citation>
    <scope>NUCLEOTIDE SEQUENCE [LARGE SCALE GENOMIC DNA]</scope>
    <source>
        <strain evidence="9">CIP111667</strain>
    </source>
</reference>
<evidence type="ECO:0000259" key="8">
    <source>
        <dbReference type="Pfam" id="PF02776"/>
    </source>
</evidence>
<keyword evidence="6" id="KW-0474">Menaquinone biosynthesis</keyword>
<dbReference type="GO" id="GO:0070204">
    <property type="term" value="F:2-succinyl-5-enolpyruvyl-6-hydroxy-3-cyclohexene-1-carboxylic-acid synthase activity"/>
    <property type="evidence" value="ECO:0007669"/>
    <property type="project" value="UniProtKB-UniRule"/>
</dbReference>
<dbReference type="Pfam" id="PF02776">
    <property type="entry name" value="TPP_enzyme_N"/>
    <property type="match status" value="1"/>
</dbReference>
<comment type="caution">
    <text evidence="9">The sequence shown here is derived from an EMBL/GenBank/DDBJ whole genome shotgun (WGS) entry which is preliminary data.</text>
</comment>
<dbReference type="NCBIfam" id="TIGR00173">
    <property type="entry name" value="menD"/>
    <property type="match status" value="1"/>
</dbReference>
<keyword evidence="4 6" id="KW-0786">Thiamine pyrophosphate</keyword>
<dbReference type="GO" id="GO:0030145">
    <property type="term" value="F:manganese ion binding"/>
    <property type="evidence" value="ECO:0007669"/>
    <property type="project" value="UniProtKB-UniRule"/>
</dbReference>
<dbReference type="AlphaFoldDB" id="A0A7M4DKU3"/>
<dbReference type="PIRSF" id="PIRSF004983">
    <property type="entry name" value="MenD"/>
    <property type="match status" value="1"/>
</dbReference>
<dbReference type="GO" id="GO:0000287">
    <property type="term" value="F:magnesium ion binding"/>
    <property type="evidence" value="ECO:0007669"/>
    <property type="project" value="UniProtKB-UniRule"/>
</dbReference>
<dbReference type="EMBL" id="CACRYJ010000039">
    <property type="protein sequence ID" value="VZO37816.1"/>
    <property type="molecule type" value="Genomic_DNA"/>
</dbReference>
<dbReference type="GO" id="GO:0009234">
    <property type="term" value="P:menaquinone biosynthetic process"/>
    <property type="evidence" value="ECO:0007669"/>
    <property type="project" value="UniProtKB-UniRule"/>
</dbReference>
<keyword evidence="10" id="KW-1185">Reference proteome</keyword>
<keyword evidence="5 6" id="KW-0464">Manganese</keyword>
<evidence type="ECO:0000313" key="10">
    <source>
        <dbReference type="Proteomes" id="UP000419743"/>
    </source>
</evidence>
<gene>
    <name evidence="6 9" type="primary">menD</name>
    <name evidence="9" type="ORF">HALOF300_02758</name>
</gene>
<comment type="function">
    <text evidence="6">Catalyzes the thiamine diphosphate-dependent decarboxylation of 2-oxoglutarate and the subsequent addition of the resulting succinic semialdehyde-thiamine pyrophosphate anion to isochorismate to yield 2-succinyl-5-enolpyruvyl-6-hydroxy-3-cyclohexene-1-carboxylate (SEPHCHC).</text>
</comment>
<proteinExistence type="inferred from homology"/>
<evidence type="ECO:0000256" key="6">
    <source>
        <dbReference type="HAMAP-Rule" id="MF_01659"/>
    </source>
</evidence>
<dbReference type="GO" id="GO:0030976">
    <property type="term" value="F:thiamine pyrophosphate binding"/>
    <property type="evidence" value="ECO:0007669"/>
    <property type="project" value="UniProtKB-UniRule"/>
</dbReference>
<evidence type="ECO:0000256" key="2">
    <source>
        <dbReference type="ARBA" id="ARBA00022723"/>
    </source>
</evidence>
<dbReference type="UniPathway" id="UPA01057">
    <property type="reaction ID" value="UER00164"/>
</dbReference>
<dbReference type="EC" id="2.2.1.9" evidence="6"/>
<dbReference type="InterPro" id="IPR029061">
    <property type="entry name" value="THDP-binding"/>
</dbReference>
<dbReference type="InterPro" id="IPR012001">
    <property type="entry name" value="Thiamin_PyroP_enz_TPP-bd_dom"/>
</dbReference>
<dbReference type="Pfam" id="PF02775">
    <property type="entry name" value="TPP_enzyme_C"/>
    <property type="match status" value="1"/>
</dbReference>
<keyword evidence="1 6" id="KW-0808">Transferase</keyword>
<dbReference type="InterPro" id="IPR004433">
    <property type="entry name" value="MenaQ_synth_MenD"/>
</dbReference>
<comment type="subunit">
    <text evidence="6">Homodimer.</text>
</comment>
<feature type="domain" description="Thiamine pyrophosphate enzyme TPP-binding" evidence="7">
    <location>
        <begin position="406"/>
        <end position="524"/>
    </location>
</feature>
<comment type="pathway">
    <text evidence="6">Quinol/quinone metabolism; 1,4-dihydroxy-2-naphthoate biosynthesis; 1,4-dihydroxy-2-naphthoate from chorismate: step 2/7.</text>
</comment>
<dbReference type="RefSeq" id="WP_156741492.1">
    <property type="nucleotide sequence ID" value="NZ_CACRYJ010000039.1"/>
</dbReference>
<dbReference type="Gene3D" id="3.40.50.970">
    <property type="match status" value="2"/>
</dbReference>
<dbReference type="PANTHER" id="PTHR42916">
    <property type="entry name" value="2-SUCCINYL-5-ENOLPYRUVYL-6-HYDROXY-3-CYCLOHEXENE-1-CARBOXYLATE SYNTHASE"/>
    <property type="match status" value="1"/>
</dbReference>
<protein>
    <recommendedName>
        <fullName evidence="6">2-succinyl-5-enolpyruvyl-6-hydroxy-3-cyclohexene-1-carboxylate synthase</fullName>
        <shortName evidence="6">SEPHCHC synthase</shortName>
        <ecNumber evidence="6">2.2.1.9</ecNumber>
    </recommendedName>
    <alternativeName>
        <fullName evidence="6">Menaquinone biosynthesis protein MenD</fullName>
    </alternativeName>
</protein>
<comment type="pathway">
    <text evidence="6">Quinol/quinone metabolism; menaquinone biosynthesis.</text>
</comment>
<comment type="cofactor">
    <cofactor evidence="6">
        <name>Mg(2+)</name>
        <dbReference type="ChEBI" id="CHEBI:18420"/>
    </cofactor>
    <cofactor evidence="6">
        <name>Mn(2+)</name>
        <dbReference type="ChEBI" id="CHEBI:29035"/>
    </cofactor>
</comment>
<comment type="cofactor">
    <cofactor evidence="6">
        <name>thiamine diphosphate</name>
        <dbReference type="ChEBI" id="CHEBI:58937"/>
    </cofactor>
    <text evidence="6">Binds 1 thiamine pyrophosphate per subunit.</text>
</comment>
<feature type="domain" description="Thiamine pyrophosphate enzyme N-terminal TPP-binding" evidence="8">
    <location>
        <begin position="21"/>
        <end position="134"/>
    </location>
</feature>
<dbReference type="HAMAP" id="MF_01659">
    <property type="entry name" value="MenD"/>
    <property type="match status" value="1"/>
</dbReference>